<dbReference type="Proteomes" id="UP001501666">
    <property type="component" value="Unassembled WGS sequence"/>
</dbReference>
<accession>A0ABP6F413</accession>
<evidence type="ECO:0000313" key="2">
    <source>
        <dbReference type="EMBL" id="GAA2680553.1"/>
    </source>
</evidence>
<evidence type="ECO:0000256" key="1">
    <source>
        <dbReference type="SAM" id="MobiDB-lite"/>
    </source>
</evidence>
<evidence type="ECO:0000313" key="3">
    <source>
        <dbReference type="Proteomes" id="UP001501666"/>
    </source>
</evidence>
<feature type="compositionally biased region" description="Basic and acidic residues" evidence="1">
    <location>
        <begin position="16"/>
        <end position="30"/>
    </location>
</feature>
<feature type="compositionally biased region" description="Gly residues" evidence="1">
    <location>
        <begin position="1"/>
        <end position="15"/>
    </location>
</feature>
<protein>
    <submittedName>
        <fullName evidence="2">Uncharacterized protein</fullName>
    </submittedName>
</protein>
<feature type="region of interest" description="Disordered" evidence="1">
    <location>
        <begin position="1"/>
        <end position="38"/>
    </location>
</feature>
<proteinExistence type="predicted"/>
<keyword evidence="3" id="KW-1185">Reference proteome</keyword>
<dbReference type="EMBL" id="BAAATE010000021">
    <property type="protein sequence ID" value="GAA2680553.1"/>
    <property type="molecule type" value="Genomic_DNA"/>
</dbReference>
<comment type="caution">
    <text evidence="2">The sequence shown here is derived from an EMBL/GenBank/DDBJ whole genome shotgun (WGS) entry which is preliminary data.</text>
</comment>
<reference evidence="3" key="1">
    <citation type="journal article" date="2019" name="Int. J. Syst. Evol. Microbiol.">
        <title>The Global Catalogue of Microorganisms (GCM) 10K type strain sequencing project: providing services to taxonomists for standard genome sequencing and annotation.</title>
        <authorList>
            <consortium name="The Broad Institute Genomics Platform"/>
            <consortium name="The Broad Institute Genome Sequencing Center for Infectious Disease"/>
            <person name="Wu L."/>
            <person name="Ma J."/>
        </authorList>
    </citation>
    <scope>NUCLEOTIDE SEQUENCE [LARGE SCALE GENOMIC DNA]</scope>
    <source>
        <strain evidence="3">JCM 6835</strain>
    </source>
</reference>
<sequence>MPQGPGGPAGFGGDSTDGHPGKAFAQDHPDGGLTKLGPSPVMINESWHLHMLTPLCYFN</sequence>
<gene>
    <name evidence="2" type="ORF">GCM10010412_064810</name>
</gene>
<name>A0ABP6F413_9ACTN</name>
<organism evidence="2 3">
    <name type="scientific">Nonomuraea recticatena</name>
    <dbReference type="NCBI Taxonomy" id="46178"/>
    <lineage>
        <taxon>Bacteria</taxon>
        <taxon>Bacillati</taxon>
        <taxon>Actinomycetota</taxon>
        <taxon>Actinomycetes</taxon>
        <taxon>Streptosporangiales</taxon>
        <taxon>Streptosporangiaceae</taxon>
        <taxon>Nonomuraea</taxon>
    </lineage>
</organism>